<reference evidence="2" key="2">
    <citation type="submission" date="2020-08" db="EMBL/GenBank/DDBJ databases">
        <title>Changes in the skin microbiome associated with squamous cell carcinoma in transplant recipients.</title>
        <authorList>
            <person name="Zaugg J."/>
            <person name="Krueger A."/>
            <person name="Lachner N."/>
        </authorList>
    </citation>
    <scope>NUCLEOTIDE SEQUENCE</scope>
    <source>
        <strain evidence="2">R5988</strain>
    </source>
</reference>
<dbReference type="RefSeq" id="WP_001830421.1">
    <property type="nucleotide sequence ID" value="NZ_AP019721.1"/>
</dbReference>
<dbReference type="EMBL" id="PEJG01000009">
    <property type="protein sequence ID" value="PIH09822.1"/>
    <property type="molecule type" value="Genomic_DNA"/>
</dbReference>
<gene>
    <name evidence="4" type="ORF">CTJ08_08450</name>
    <name evidence="2" type="ORF">H3963_09455</name>
    <name evidence="3" type="ORF">I3V53_08775</name>
</gene>
<dbReference type="Proteomes" id="UP000648077">
    <property type="component" value="Unassembled WGS sequence"/>
</dbReference>
<dbReference type="Proteomes" id="UP000228502">
    <property type="component" value="Unassembled WGS sequence"/>
</dbReference>
<dbReference type="EMBL" id="JACGQI010000016">
    <property type="protein sequence ID" value="MBF2230647.1"/>
    <property type="molecule type" value="Genomic_DNA"/>
</dbReference>
<name>A0A0N0LWH1_STAEP</name>
<dbReference type="SMR" id="A0A0N0LWH1"/>
<reference evidence="4 5" key="1">
    <citation type="submission" date="2017-10" db="EMBL/GenBank/DDBJ databases">
        <title>genome sequences of Staph epi in chlorhexidine trial.</title>
        <authorList>
            <person name="Greninger A.L."/>
            <person name="Addetia A."/>
            <person name="Qin X."/>
            <person name="Zerr D."/>
        </authorList>
    </citation>
    <scope>NUCLEOTIDE SEQUENCE [LARGE SCALE GENOMIC DNA]</scope>
    <source>
        <strain evidence="4 5">SCH-17</strain>
    </source>
</reference>
<dbReference type="KEGG" id="seps:DP17_509"/>
<evidence type="ECO:0000313" key="4">
    <source>
        <dbReference type="EMBL" id="PIH09822.1"/>
    </source>
</evidence>
<organism evidence="3 6">
    <name type="scientific">Staphylococcus epidermidis</name>
    <dbReference type="NCBI Taxonomy" id="1282"/>
    <lineage>
        <taxon>Bacteria</taxon>
        <taxon>Bacillati</taxon>
        <taxon>Bacillota</taxon>
        <taxon>Bacilli</taxon>
        <taxon>Bacillales</taxon>
        <taxon>Staphylococcaceae</taxon>
        <taxon>Staphylococcus</taxon>
    </lineage>
</organism>
<protein>
    <recommendedName>
        <fullName evidence="1">UPF0435 protein CTJ08_08450</fullName>
    </recommendedName>
</protein>
<comment type="similarity">
    <text evidence="1">Belongs to the UPF0435 family.</text>
</comment>
<evidence type="ECO:0000313" key="2">
    <source>
        <dbReference type="EMBL" id="MBF2230647.1"/>
    </source>
</evidence>
<dbReference type="AlphaFoldDB" id="A0A0N0LWH1"/>
<sequence length="71" mass="8140">MSLSNEEMISNIRQKLNIVNQALLNPEKFKSTPHQDISEIYEFVMSKDSFSPSEVTAIADHLGQLRQDMED</sequence>
<dbReference type="InterPro" id="IPR009507">
    <property type="entry name" value="UPF0435"/>
</dbReference>
<evidence type="ECO:0000313" key="6">
    <source>
        <dbReference type="Proteomes" id="UP000622362"/>
    </source>
</evidence>
<dbReference type="GeneID" id="50018335"/>
<dbReference type="Pfam" id="PF06569">
    <property type="entry name" value="DUF1128"/>
    <property type="match status" value="1"/>
</dbReference>
<evidence type="ECO:0000256" key="1">
    <source>
        <dbReference type="HAMAP-Rule" id="MF_00829"/>
    </source>
</evidence>
<comment type="caution">
    <text evidence="3">The sequence shown here is derived from an EMBL/GenBank/DDBJ whole genome shotgun (WGS) entry which is preliminary data.</text>
</comment>
<dbReference type="EMBL" id="JADPYN010000017">
    <property type="protein sequence ID" value="MBF9304164.1"/>
    <property type="molecule type" value="Genomic_DNA"/>
</dbReference>
<accession>A0A0N0LWH1</accession>
<evidence type="ECO:0000313" key="5">
    <source>
        <dbReference type="Proteomes" id="UP000228502"/>
    </source>
</evidence>
<reference evidence="3" key="3">
    <citation type="submission" date="2020-11" db="EMBL/GenBank/DDBJ databases">
        <title>Molecular epidemiology and genomic profiles of multidrug-resistant bacteria collected from clinical sources in South Africa.</title>
        <authorList>
            <person name="Asante J."/>
            <person name="Amoako D.G."/>
        </authorList>
    </citation>
    <scope>NUCLEOTIDE SEQUENCE</scope>
    <source>
        <strain evidence="3">C68</strain>
    </source>
</reference>
<dbReference type="HAMAP" id="MF_00829">
    <property type="entry name" value="UPF0435"/>
    <property type="match status" value="1"/>
</dbReference>
<dbReference type="OrthoDB" id="2404926at2"/>
<evidence type="ECO:0000313" key="3">
    <source>
        <dbReference type="EMBL" id="MBF9304164.1"/>
    </source>
</evidence>
<dbReference type="Proteomes" id="UP000622362">
    <property type="component" value="Unassembled WGS sequence"/>
</dbReference>
<proteinExistence type="inferred from homology"/>